<organism evidence="2 3">
    <name type="scientific">Leucosporidium creatinivorum</name>
    <dbReference type="NCBI Taxonomy" id="106004"/>
    <lineage>
        <taxon>Eukaryota</taxon>
        <taxon>Fungi</taxon>
        <taxon>Dikarya</taxon>
        <taxon>Basidiomycota</taxon>
        <taxon>Pucciniomycotina</taxon>
        <taxon>Microbotryomycetes</taxon>
        <taxon>Leucosporidiales</taxon>
        <taxon>Leucosporidium</taxon>
    </lineage>
</organism>
<dbReference type="AlphaFoldDB" id="A0A1Y2BY91"/>
<dbReference type="InParanoid" id="A0A1Y2BY91"/>
<keyword evidence="3" id="KW-1185">Reference proteome</keyword>
<accession>A0A1Y2BY91</accession>
<dbReference type="EMBL" id="MCGR01000145">
    <property type="protein sequence ID" value="ORY39742.1"/>
    <property type="molecule type" value="Genomic_DNA"/>
</dbReference>
<name>A0A1Y2BY91_9BASI</name>
<gene>
    <name evidence="2" type="ORF">BCR35DRAFT_356489</name>
</gene>
<feature type="compositionally biased region" description="Basic residues" evidence="1">
    <location>
        <begin position="14"/>
        <end position="25"/>
    </location>
</feature>
<feature type="region of interest" description="Disordered" evidence="1">
    <location>
        <begin position="1"/>
        <end position="52"/>
    </location>
</feature>
<evidence type="ECO:0000256" key="1">
    <source>
        <dbReference type="SAM" id="MobiDB-lite"/>
    </source>
</evidence>
<protein>
    <submittedName>
        <fullName evidence="2">Uncharacterized protein</fullName>
    </submittedName>
</protein>
<evidence type="ECO:0000313" key="3">
    <source>
        <dbReference type="Proteomes" id="UP000193467"/>
    </source>
</evidence>
<evidence type="ECO:0000313" key="2">
    <source>
        <dbReference type="EMBL" id="ORY39742.1"/>
    </source>
</evidence>
<reference evidence="2 3" key="1">
    <citation type="submission" date="2016-07" db="EMBL/GenBank/DDBJ databases">
        <title>Pervasive Adenine N6-methylation of Active Genes in Fungi.</title>
        <authorList>
            <consortium name="DOE Joint Genome Institute"/>
            <person name="Mondo S.J."/>
            <person name="Dannebaum R.O."/>
            <person name="Kuo R.C."/>
            <person name="Labutti K."/>
            <person name="Haridas S."/>
            <person name="Kuo A."/>
            <person name="Salamov A."/>
            <person name="Ahrendt S.R."/>
            <person name="Lipzen A."/>
            <person name="Sullivan W."/>
            <person name="Andreopoulos W.B."/>
            <person name="Clum A."/>
            <person name="Lindquist E."/>
            <person name="Daum C."/>
            <person name="Ramamoorthy G.K."/>
            <person name="Gryganskyi A."/>
            <person name="Culley D."/>
            <person name="Magnuson J.K."/>
            <person name="James T.Y."/>
            <person name="O'Malley M.A."/>
            <person name="Stajich J.E."/>
            <person name="Spatafora J.W."/>
            <person name="Visel A."/>
            <person name="Grigoriev I.V."/>
        </authorList>
    </citation>
    <scope>NUCLEOTIDE SEQUENCE [LARGE SCALE GENOMIC DNA]</scope>
    <source>
        <strain evidence="2 3">62-1032</strain>
    </source>
</reference>
<proteinExistence type="predicted"/>
<dbReference type="Proteomes" id="UP000193467">
    <property type="component" value="Unassembled WGS sequence"/>
</dbReference>
<comment type="caution">
    <text evidence="2">The sequence shown here is derived from an EMBL/GenBank/DDBJ whole genome shotgun (WGS) entry which is preliminary data.</text>
</comment>
<sequence length="330" mass="36557">MPPTTDPTAGAHSSNHRIRRERHRGAHDQSPPLSPLQIGPKRTKQNATPISDTLLTNPALSTLVRTLRIKVDVAREVAPPTDDSRGSRSGQDDELLGALVALNLRIEEFVVARAQEGCFNLLSSIPGLQRLEFVGEEFGSSEWRLAPTPPESFPFQLTALITPLRFNYGAFQSLLSNSATSLIHLTADICLLIQLCNPDQQSFDRRLPPLPSLSSLTLIVNDFDVTHDTTNLIAFLAILPSLHTLRLAIHEHVPDKESVNLHLLTGLPSSVVHVDLSRVYIDKVALLKYLKKPGMGLKRLSLYPEHFERAGESEAIGQTCEEKGVWIRWC</sequence>